<name>A0AA38P049_9AGAR</name>
<dbReference type="Gene3D" id="1.20.1280.50">
    <property type="match status" value="1"/>
</dbReference>
<dbReference type="Pfam" id="PF12937">
    <property type="entry name" value="F-box-like"/>
    <property type="match status" value="1"/>
</dbReference>
<evidence type="ECO:0000256" key="1">
    <source>
        <dbReference type="SAM" id="MobiDB-lite"/>
    </source>
</evidence>
<comment type="caution">
    <text evidence="3">The sequence shown here is derived from an EMBL/GenBank/DDBJ whole genome shotgun (WGS) entry which is preliminary data.</text>
</comment>
<dbReference type="EMBL" id="MU806625">
    <property type="protein sequence ID" value="KAJ3833840.1"/>
    <property type="molecule type" value="Genomic_DNA"/>
</dbReference>
<dbReference type="SMART" id="SM00256">
    <property type="entry name" value="FBOX"/>
    <property type="match status" value="1"/>
</dbReference>
<feature type="domain" description="F-box" evidence="2">
    <location>
        <begin position="47"/>
        <end position="96"/>
    </location>
</feature>
<evidence type="ECO:0000313" key="3">
    <source>
        <dbReference type="EMBL" id="KAJ3833840.1"/>
    </source>
</evidence>
<dbReference type="AlphaFoldDB" id="A0AA38P049"/>
<reference evidence="3" key="1">
    <citation type="submission" date="2022-08" db="EMBL/GenBank/DDBJ databases">
        <authorList>
            <consortium name="DOE Joint Genome Institute"/>
            <person name="Min B."/>
            <person name="Riley R."/>
            <person name="Sierra-Patev S."/>
            <person name="Naranjo-Ortiz M."/>
            <person name="Looney B."/>
            <person name="Konkel Z."/>
            <person name="Slot J.C."/>
            <person name="Sakamoto Y."/>
            <person name="Steenwyk J.L."/>
            <person name="Rokas A."/>
            <person name="Carro J."/>
            <person name="Camarero S."/>
            <person name="Ferreira P."/>
            <person name="Molpeceres G."/>
            <person name="Ruiz-Duenas F.J."/>
            <person name="Serrano A."/>
            <person name="Henrissat B."/>
            <person name="Drula E."/>
            <person name="Hughes K.W."/>
            <person name="Mata J.L."/>
            <person name="Ishikawa N.K."/>
            <person name="Vargas-Isla R."/>
            <person name="Ushijima S."/>
            <person name="Smith C.A."/>
            <person name="Ahrendt S."/>
            <person name="Andreopoulos W."/>
            <person name="He G."/>
            <person name="Labutti K."/>
            <person name="Lipzen A."/>
            <person name="Ng V."/>
            <person name="Sandor L."/>
            <person name="Barry K."/>
            <person name="Martinez A.T."/>
            <person name="Xiao Y."/>
            <person name="Gibbons J.G."/>
            <person name="Terashima K."/>
            <person name="Hibbett D.S."/>
            <person name="Grigoriev I.V."/>
        </authorList>
    </citation>
    <scope>NUCLEOTIDE SEQUENCE</scope>
    <source>
        <strain evidence="3">TFB9207</strain>
    </source>
</reference>
<feature type="region of interest" description="Disordered" evidence="1">
    <location>
        <begin position="1"/>
        <end position="33"/>
    </location>
</feature>
<keyword evidence="4" id="KW-1185">Reference proteome</keyword>
<dbReference type="Proteomes" id="UP001163846">
    <property type="component" value="Unassembled WGS sequence"/>
</dbReference>
<protein>
    <recommendedName>
        <fullName evidence="2">F-box domain-containing protein</fullName>
    </recommendedName>
</protein>
<dbReference type="InterPro" id="IPR001810">
    <property type="entry name" value="F-box_dom"/>
</dbReference>
<dbReference type="InterPro" id="IPR036047">
    <property type="entry name" value="F-box-like_dom_sf"/>
</dbReference>
<accession>A0AA38P049</accession>
<sequence>MSDSDRTHNASTGLKRRSRSSSDDIVNNPSRKKPRTTIRKRLLIRVRSMLQEIPLELVFEILQYLEPSDLLKLAWVNKDFRSLLMSRSSTFLWRRARINADDMPNPAFGLSEPAHAHLIFVNYCSYCQTRCDKVIWECSIRCCKKCMKTRFISLGQALQQYYTLRQIIFLVPRQMKDLLFVDVLDQYTAELSQFEGDTEATEQWISCKIEQCINTKAYITACAQWEARRKHRLQIEREIARQGRIEWIEEKADAEGWQIEMKSYRITEGRTVGSLACNSQNINKKNKSDLVEGDWLKLRSSILEPLKTQRKLLLGQAMDRRLKILTKVYSHFEISHPGNPIWPSLGDLIVRDGPIKELLQSTPLDRDPSVTTRDLEFRLNVSKTLLSPRFAVFSFKWRFDKEMELYQMLCDAVPSTSNGNDLCLATTVYRCNAPGCGFALYYPDIFRHRCTTSYDFDAWWDIAPGIIPRNPYSYESYVVSSLPELNVRPDLTAADGFLAVQESGVFDCFKILKTQDWNHGGKRISFYHRGSELVRRLFTNDPYLDPLTTTVQQLKSCSFVITCRTCLRRLNDWSELGQHDDMMHDLMIEWPEKVSFPRHSGHPIVHSNSWVYGSRCKLCEELLHPSAVACHLLDVHDIGMIDSEYWYMDFSKRLPA</sequence>
<evidence type="ECO:0000259" key="2">
    <source>
        <dbReference type="PROSITE" id="PS50181"/>
    </source>
</evidence>
<dbReference type="PROSITE" id="PS00028">
    <property type="entry name" value="ZINC_FINGER_C2H2_1"/>
    <property type="match status" value="1"/>
</dbReference>
<dbReference type="InterPro" id="IPR013087">
    <property type="entry name" value="Znf_C2H2_type"/>
</dbReference>
<dbReference type="PROSITE" id="PS50181">
    <property type="entry name" value="FBOX"/>
    <property type="match status" value="1"/>
</dbReference>
<gene>
    <name evidence="3" type="ORF">F5878DRAFT_387096</name>
</gene>
<proteinExistence type="predicted"/>
<dbReference type="SUPFAM" id="SSF81383">
    <property type="entry name" value="F-box domain"/>
    <property type="match status" value="1"/>
</dbReference>
<organism evidence="3 4">
    <name type="scientific">Lentinula raphanica</name>
    <dbReference type="NCBI Taxonomy" id="153919"/>
    <lineage>
        <taxon>Eukaryota</taxon>
        <taxon>Fungi</taxon>
        <taxon>Dikarya</taxon>
        <taxon>Basidiomycota</taxon>
        <taxon>Agaricomycotina</taxon>
        <taxon>Agaricomycetes</taxon>
        <taxon>Agaricomycetidae</taxon>
        <taxon>Agaricales</taxon>
        <taxon>Marasmiineae</taxon>
        <taxon>Omphalotaceae</taxon>
        <taxon>Lentinula</taxon>
    </lineage>
</organism>
<evidence type="ECO:0000313" key="4">
    <source>
        <dbReference type="Proteomes" id="UP001163846"/>
    </source>
</evidence>